<dbReference type="InterPro" id="IPR003744">
    <property type="entry name" value="YhhQ"/>
</dbReference>
<dbReference type="Proteomes" id="UP001597451">
    <property type="component" value="Unassembled WGS sequence"/>
</dbReference>
<feature type="transmembrane region" description="Helical" evidence="1">
    <location>
        <begin position="30"/>
        <end position="49"/>
    </location>
</feature>
<keyword evidence="1" id="KW-0472">Membrane</keyword>
<dbReference type="NCBIfam" id="TIGR00697">
    <property type="entry name" value="queuosine precursor transporter"/>
    <property type="match status" value="1"/>
</dbReference>
<proteinExistence type="inferred from homology"/>
<comment type="function">
    <text evidence="1">Involved in the import of queuosine (Q) precursors, required for Q precursor salvage.</text>
</comment>
<comment type="subcellular location">
    <subcellularLocation>
        <location evidence="1">Cell membrane</location>
        <topology evidence="1">Multi-pass membrane protein</topology>
    </subcellularLocation>
</comment>
<evidence type="ECO:0000313" key="2">
    <source>
        <dbReference type="EMBL" id="MFD2629851.1"/>
    </source>
</evidence>
<keyword evidence="1" id="KW-0812">Transmembrane</keyword>
<comment type="similarity">
    <text evidence="1">Belongs to the vitamin uptake transporter (VUT/ECF) (TC 2.A.88) family. Q precursor transporter subfamily.</text>
</comment>
<feature type="transmembrane region" description="Helical" evidence="1">
    <location>
        <begin position="140"/>
        <end position="162"/>
    </location>
</feature>
<dbReference type="RefSeq" id="WP_379562641.1">
    <property type="nucleotide sequence ID" value="NZ_CP085256.1"/>
</dbReference>
<feature type="transmembrane region" description="Helical" evidence="1">
    <location>
        <begin position="61"/>
        <end position="79"/>
    </location>
</feature>
<protein>
    <recommendedName>
        <fullName evidence="1">Probable queuosine precursor transporter</fullName>
        <shortName evidence="1">Q precursor transporter</shortName>
    </recommendedName>
</protein>
<keyword evidence="1" id="KW-1133">Transmembrane helix</keyword>
<reference evidence="3" key="1">
    <citation type="journal article" date="2019" name="Int. J. Syst. Evol. Microbiol.">
        <title>The Global Catalogue of Microorganisms (GCM) 10K type strain sequencing project: providing services to taxonomists for standard genome sequencing and annotation.</title>
        <authorList>
            <consortium name="The Broad Institute Genomics Platform"/>
            <consortium name="The Broad Institute Genome Sequencing Center for Infectious Disease"/>
            <person name="Wu L."/>
            <person name="Ma J."/>
        </authorList>
    </citation>
    <scope>NUCLEOTIDE SEQUENCE [LARGE SCALE GENOMIC DNA]</scope>
    <source>
        <strain evidence="3">TISTR 1858</strain>
    </source>
</reference>
<dbReference type="PANTHER" id="PTHR34300">
    <property type="entry name" value="QUEUOSINE PRECURSOR TRANSPORTER-RELATED"/>
    <property type="match status" value="1"/>
</dbReference>
<evidence type="ECO:0000256" key="1">
    <source>
        <dbReference type="HAMAP-Rule" id="MF_02088"/>
    </source>
</evidence>
<dbReference type="Pfam" id="PF02592">
    <property type="entry name" value="Vut_1"/>
    <property type="match status" value="1"/>
</dbReference>
<sequence>MYLYLNALFAGLLIVSNILGVKLFAIGEFVLPAAVIVYVVTFIITDVIGEVYGKDAARKTVQAGFLTQILVLIFVYIAIQLPAAPDFAAQTEFETILGGSFRVMLASLLSYVVSQNLDVSLFHRLKKKHGNSKLWLRNNLSTMTSQLVDTSIFIVIAFWGLVPTNVLIGMVATQYVFKLIVAIVDTPIVYLLVRLAKRDKQDIENKDLAVNHS</sequence>
<dbReference type="HAMAP" id="MF_02088">
    <property type="entry name" value="Q_prec_transport"/>
    <property type="match status" value="1"/>
</dbReference>
<keyword evidence="1" id="KW-0813">Transport</keyword>
<accession>A0ABW5Q3B9</accession>
<dbReference type="EMBL" id="JBHUMX010000041">
    <property type="protein sequence ID" value="MFD2629851.1"/>
    <property type="molecule type" value="Genomic_DNA"/>
</dbReference>
<comment type="caution">
    <text evidence="2">The sequence shown here is derived from an EMBL/GenBank/DDBJ whole genome shotgun (WGS) entry which is preliminary data.</text>
</comment>
<name>A0ABW5Q3B9_9BACI</name>
<dbReference type="PANTHER" id="PTHR34300:SF2">
    <property type="entry name" value="QUEUOSINE PRECURSOR TRANSPORTER-RELATED"/>
    <property type="match status" value="1"/>
</dbReference>
<feature type="transmembrane region" description="Helical" evidence="1">
    <location>
        <begin position="99"/>
        <end position="119"/>
    </location>
</feature>
<gene>
    <name evidence="2" type="ORF">ACFSUN_13770</name>
</gene>
<feature type="transmembrane region" description="Helical" evidence="1">
    <location>
        <begin position="174"/>
        <end position="193"/>
    </location>
</feature>
<keyword evidence="3" id="KW-1185">Reference proteome</keyword>
<organism evidence="2 3">
    <name type="scientific">Oceanobacillus kapialis</name>
    <dbReference type="NCBI Taxonomy" id="481353"/>
    <lineage>
        <taxon>Bacteria</taxon>
        <taxon>Bacillati</taxon>
        <taxon>Bacillota</taxon>
        <taxon>Bacilli</taxon>
        <taxon>Bacillales</taxon>
        <taxon>Bacillaceae</taxon>
        <taxon>Oceanobacillus</taxon>
    </lineage>
</organism>
<evidence type="ECO:0000313" key="3">
    <source>
        <dbReference type="Proteomes" id="UP001597451"/>
    </source>
</evidence>
<keyword evidence="1" id="KW-1003">Cell membrane</keyword>